<dbReference type="InParanoid" id="G2YSJ8"/>
<gene>
    <name evidence="1" type="ORF">BofuT4_uP126440.1</name>
</gene>
<accession>G2YSJ8</accession>
<protein>
    <submittedName>
        <fullName evidence="1">Uncharacterized protein</fullName>
    </submittedName>
</protein>
<proteinExistence type="predicted"/>
<evidence type="ECO:0000313" key="2">
    <source>
        <dbReference type="Proteomes" id="UP000008177"/>
    </source>
</evidence>
<dbReference type="HOGENOM" id="CLU_2512381_0_0_1"/>
<reference evidence="2" key="1">
    <citation type="journal article" date="2011" name="PLoS Genet.">
        <title>Genomic analysis of the necrotrophic fungal pathogens Sclerotinia sclerotiorum and Botrytis cinerea.</title>
        <authorList>
            <person name="Amselem J."/>
            <person name="Cuomo C.A."/>
            <person name="van Kan J.A."/>
            <person name="Viaud M."/>
            <person name="Benito E.P."/>
            <person name="Couloux A."/>
            <person name="Coutinho P.M."/>
            <person name="de Vries R.P."/>
            <person name="Dyer P.S."/>
            <person name="Fillinger S."/>
            <person name="Fournier E."/>
            <person name="Gout L."/>
            <person name="Hahn M."/>
            <person name="Kohn L."/>
            <person name="Lapalu N."/>
            <person name="Plummer K.M."/>
            <person name="Pradier J.M."/>
            <person name="Quevillon E."/>
            <person name="Sharon A."/>
            <person name="Simon A."/>
            <person name="ten Have A."/>
            <person name="Tudzynski B."/>
            <person name="Tudzynski P."/>
            <person name="Wincker P."/>
            <person name="Andrew M."/>
            <person name="Anthouard V."/>
            <person name="Beever R.E."/>
            <person name="Beffa R."/>
            <person name="Benoit I."/>
            <person name="Bouzid O."/>
            <person name="Brault B."/>
            <person name="Chen Z."/>
            <person name="Choquer M."/>
            <person name="Collemare J."/>
            <person name="Cotton P."/>
            <person name="Danchin E.G."/>
            <person name="Da Silva C."/>
            <person name="Gautier A."/>
            <person name="Giraud C."/>
            <person name="Giraud T."/>
            <person name="Gonzalez C."/>
            <person name="Grossetete S."/>
            <person name="Guldener U."/>
            <person name="Henrissat B."/>
            <person name="Howlett B.J."/>
            <person name="Kodira C."/>
            <person name="Kretschmer M."/>
            <person name="Lappartient A."/>
            <person name="Leroch M."/>
            <person name="Levis C."/>
            <person name="Mauceli E."/>
            <person name="Neuveglise C."/>
            <person name="Oeser B."/>
            <person name="Pearson M."/>
            <person name="Poulain J."/>
            <person name="Poussereau N."/>
            <person name="Quesneville H."/>
            <person name="Rascle C."/>
            <person name="Schumacher J."/>
            <person name="Segurens B."/>
            <person name="Sexton A."/>
            <person name="Silva E."/>
            <person name="Sirven C."/>
            <person name="Soanes D.M."/>
            <person name="Talbot N.J."/>
            <person name="Templeton M."/>
            <person name="Yandava C."/>
            <person name="Yarden O."/>
            <person name="Zeng Q."/>
            <person name="Rollins J.A."/>
            <person name="Lebrun M.H."/>
            <person name="Dickman M."/>
        </authorList>
    </citation>
    <scope>NUCLEOTIDE SEQUENCE [LARGE SCALE GENOMIC DNA]</scope>
    <source>
        <strain evidence="2">T4</strain>
    </source>
</reference>
<organism evidence="1 2">
    <name type="scientific">Botryotinia fuckeliana (strain T4)</name>
    <name type="common">Noble rot fungus</name>
    <name type="synonym">Botrytis cinerea</name>
    <dbReference type="NCBI Taxonomy" id="999810"/>
    <lineage>
        <taxon>Eukaryota</taxon>
        <taxon>Fungi</taxon>
        <taxon>Dikarya</taxon>
        <taxon>Ascomycota</taxon>
        <taxon>Pezizomycotina</taxon>
        <taxon>Leotiomycetes</taxon>
        <taxon>Helotiales</taxon>
        <taxon>Sclerotiniaceae</taxon>
        <taxon>Botrytis</taxon>
    </lineage>
</organism>
<dbReference type="AlphaFoldDB" id="G2YSJ8"/>
<name>G2YSJ8_BOTF4</name>
<dbReference type="EMBL" id="FQ790351">
    <property type="protein sequence ID" value="CCD54596.1"/>
    <property type="molecule type" value="Genomic_DNA"/>
</dbReference>
<evidence type="ECO:0000313" key="1">
    <source>
        <dbReference type="EMBL" id="CCD54596.1"/>
    </source>
</evidence>
<sequence length="85" mass="9481">MSDLYLNSPSSDPSRQSHIGLESTRITQTWYTHAEGFSSEAGIFTLLHGVPAHPTHNTKIASRFKSLQAMVEVTSARKFSMLKRC</sequence>
<dbReference type="Proteomes" id="UP000008177">
    <property type="component" value="Unplaced contigs"/>
</dbReference>